<sequence>MAPIDPHSAEYKQAIEQWHEQRNEFMRKEWLNIAGLFWLEHSTKYRIGKDPSINDLELSGATTPAHLGVLERTAHDLVNFTLDPQAVTSKPGDWAIRINSVSMTPGETIALTPDGNEKGLPASVVAYDTVSWYPIKRGERVGIRVKDDENPAIKEFKGIKYSPIKPEYVVCGKWHTLREGEHKLKISDMLGGVRETSASGYLAFKLPESDGPEYRLYVEGSPDKELFILFRDGTSGKTTYGSGRFLRVPAPDADNNVQIDFNKAFNPPCAYTSFATCPLPPGDNWLHVQAQKAGKGKGMVDAGELADPSH</sequence>
<evidence type="ECO:0000313" key="2">
    <source>
        <dbReference type="Proteomes" id="UP001145114"/>
    </source>
</evidence>
<protein>
    <submittedName>
        <fullName evidence="1">Uncharacterized protein</fullName>
    </submittedName>
</protein>
<keyword evidence="2" id="KW-1185">Reference proteome</keyword>
<reference evidence="1" key="1">
    <citation type="submission" date="2022-06" db="EMBL/GenBank/DDBJ databases">
        <title>Phylogenomic reconstructions and comparative analyses of Kickxellomycotina fungi.</title>
        <authorList>
            <person name="Reynolds N.K."/>
            <person name="Stajich J.E."/>
            <person name="Barry K."/>
            <person name="Grigoriev I.V."/>
            <person name="Crous P."/>
            <person name="Smith M.E."/>
        </authorList>
    </citation>
    <scope>NUCLEOTIDE SEQUENCE</scope>
    <source>
        <strain evidence="1">RSA 2271</strain>
    </source>
</reference>
<organism evidence="1 2">
    <name type="scientific">Spiromyces aspiralis</name>
    <dbReference type="NCBI Taxonomy" id="68401"/>
    <lineage>
        <taxon>Eukaryota</taxon>
        <taxon>Fungi</taxon>
        <taxon>Fungi incertae sedis</taxon>
        <taxon>Zoopagomycota</taxon>
        <taxon>Kickxellomycotina</taxon>
        <taxon>Kickxellomycetes</taxon>
        <taxon>Kickxellales</taxon>
        <taxon>Kickxellaceae</taxon>
        <taxon>Spiromyces</taxon>
    </lineage>
</organism>
<dbReference type="EMBL" id="JAMZIH010000027">
    <property type="protein sequence ID" value="KAJ1680176.1"/>
    <property type="molecule type" value="Genomic_DNA"/>
</dbReference>
<evidence type="ECO:0000313" key="1">
    <source>
        <dbReference type="EMBL" id="KAJ1680176.1"/>
    </source>
</evidence>
<accession>A0ACC1HWY3</accession>
<gene>
    <name evidence="1" type="ORF">EV182_000536</name>
</gene>
<dbReference type="Proteomes" id="UP001145114">
    <property type="component" value="Unassembled WGS sequence"/>
</dbReference>
<name>A0ACC1HWY3_9FUNG</name>
<proteinExistence type="predicted"/>
<comment type="caution">
    <text evidence="1">The sequence shown here is derived from an EMBL/GenBank/DDBJ whole genome shotgun (WGS) entry which is preliminary data.</text>
</comment>